<dbReference type="Pfam" id="PF09095">
    <property type="entry name" value="AmyA-gluTrfs_C"/>
    <property type="match status" value="1"/>
</dbReference>
<keyword evidence="2" id="KW-0119">Carbohydrate metabolism</keyword>
<dbReference type="SUPFAM" id="SSF74650">
    <property type="entry name" value="Galactose mutarotase-like"/>
    <property type="match status" value="1"/>
</dbReference>
<dbReference type="PANTHER" id="PTHR36306">
    <property type="entry name" value="ALPHA-AMYLASE-RELATED-RELATED"/>
    <property type="match status" value="1"/>
</dbReference>
<proteinExistence type="inferred from homology"/>
<dbReference type="InterPro" id="IPR014718">
    <property type="entry name" value="GH-type_carb-bd"/>
</dbReference>
<dbReference type="Gene3D" id="3.20.110.20">
    <property type="match status" value="1"/>
</dbReference>
<dbReference type="AlphaFoldDB" id="A0A975EZT5"/>
<reference evidence="5" key="2">
    <citation type="journal article" date="2021" name="Microbiol. Resour. Announc.">
        <title>Complete Genome Sequences of Three Human Oral Treponema parvum Isolates.</title>
        <authorList>
            <person name="Zeng H."/>
            <person name="Watt R.M."/>
        </authorList>
    </citation>
    <scope>NUCLEOTIDE SEQUENCE</scope>
    <source>
        <strain evidence="5">ATCC 700773</strain>
    </source>
</reference>
<dbReference type="InterPro" id="IPR011013">
    <property type="entry name" value="Gal_mutarotase_sf_dom"/>
</dbReference>
<dbReference type="Pfam" id="PF03065">
    <property type="entry name" value="Glyco_hydro_57"/>
    <property type="match status" value="1"/>
</dbReference>
<dbReference type="InterPro" id="IPR052046">
    <property type="entry name" value="GH57_Enzymes"/>
</dbReference>
<dbReference type="PANTHER" id="PTHR36306:SF1">
    <property type="entry name" value="ALPHA-AMYLASE-RELATED"/>
    <property type="match status" value="1"/>
</dbReference>
<evidence type="ECO:0000259" key="3">
    <source>
        <dbReference type="Pfam" id="PF03065"/>
    </source>
</evidence>
<dbReference type="GO" id="GO:0005975">
    <property type="term" value="P:carbohydrate metabolic process"/>
    <property type="evidence" value="ECO:0007669"/>
    <property type="project" value="InterPro"/>
</dbReference>
<dbReference type="Proteomes" id="UP000671995">
    <property type="component" value="Chromosome"/>
</dbReference>
<accession>A0A975EZT5</accession>
<dbReference type="SUPFAM" id="SSF88713">
    <property type="entry name" value="Glycoside hydrolase/deacetylase"/>
    <property type="match status" value="1"/>
</dbReference>
<name>A0A975EZT5_9SPIR</name>
<evidence type="ECO:0000259" key="4">
    <source>
        <dbReference type="Pfam" id="PF09095"/>
    </source>
</evidence>
<dbReference type="RefSeq" id="WP_210116518.1">
    <property type="nucleotide sequence ID" value="NZ_CP054257.1"/>
</dbReference>
<comment type="similarity">
    <text evidence="1">Belongs to the glycosyl hydrolase 57 family.</text>
</comment>
<dbReference type="InterPro" id="IPR004300">
    <property type="entry name" value="Glyco_hydro_57_N"/>
</dbReference>
<evidence type="ECO:0000256" key="1">
    <source>
        <dbReference type="ARBA" id="ARBA00006821"/>
    </source>
</evidence>
<feature type="domain" description="Glycoside hydrolase family 57 N-terminal" evidence="3">
    <location>
        <begin position="21"/>
        <end position="147"/>
    </location>
</feature>
<dbReference type="EMBL" id="CP054257">
    <property type="protein sequence ID" value="QTQ11807.1"/>
    <property type="molecule type" value="Genomic_DNA"/>
</dbReference>
<dbReference type="GO" id="GO:0003824">
    <property type="term" value="F:catalytic activity"/>
    <property type="evidence" value="ECO:0007669"/>
    <property type="project" value="InterPro"/>
</dbReference>
<dbReference type="InterPro" id="IPR015179">
    <property type="entry name" value="A-amylase/a-glucTrfase_C"/>
</dbReference>
<protein>
    <submittedName>
        <fullName evidence="5">DUF1926 domain-containing protein</fullName>
    </submittedName>
</protein>
<evidence type="ECO:0000256" key="2">
    <source>
        <dbReference type="ARBA" id="ARBA00023277"/>
    </source>
</evidence>
<dbReference type="GO" id="GO:0030246">
    <property type="term" value="F:carbohydrate binding"/>
    <property type="evidence" value="ECO:0007669"/>
    <property type="project" value="InterPro"/>
</dbReference>
<feature type="domain" description="Alpha-amylase/4-alpha-glucanotransferase C-terminal" evidence="4">
    <location>
        <begin position="444"/>
        <end position="548"/>
    </location>
</feature>
<evidence type="ECO:0000313" key="6">
    <source>
        <dbReference type="Proteomes" id="UP000671995"/>
    </source>
</evidence>
<dbReference type="Gene3D" id="2.70.98.10">
    <property type="match status" value="1"/>
</dbReference>
<evidence type="ECO:0000313" key="5">
    <source>
        <dbReference type="EMBL" id="QTQ11807.1"/>
    </source>
</evidence>
<gene>
    <name evidence="5" type="ORF">HRI96_06080</name>
</gene>
<sequence>MDKISICFVLSSDHSQAEVSDNFLKNYKLIYKPLVSFLYTHPECKITFSFTGEQISWYKKNYPEFLKLVGELSGRKQVEVLGGGYYDPVFPLLYPVDRAGQIELLSSEIRKTIGKRPRGLQVCASSWDPSLVSGFQVCGMEYVILDSSLIPPSKQYYLPIIAADKGKTLCILSNFKDFIPDADLSPALYIKNMVATIKKNTKDELFSEDETDEKDRIVPVVLRKRLLAELLKNDWFENFLDEIKNTESVQLSLPLNCRRNAKTFIPAYIPAGISEEFSLLSSIPFLTVNNKKKTAATIYDFLRTYPRQQALYNRMLYVSMLLNQSHGDKMRKKLAREKLWESQNGKTFICCPESIGVNARRRLVAYKNLAEAEKLLRDSSDFRESITNFDYNCDGINEYLCQMKQYNACIGLYGGTVFEFNIMKNTGNYADNLSRIERFDGYSDKYERGFFIDSLFDGDEFDLYKKHRPTGGGLFSSKKYEQLSFGSKRNEIRLKASGLFSVMKQPVSLLKNYFMTSSGMMVQYILKNESQSPLFAKFVVESNFARPDETFRYSLKVVSKAVSKDLDASAEDTRLINNVSVVQTTDLTNDISFIFEPNENATLSYSQISFMRPDASGDNVKAGMTLTEAFCWDIKLDAGMETEKTINFSIVPRKKKGENS</sequence>
<reference evidence="5" key="1">
    <citation type="submission" date="2020-05" db="EMBL/GenBank/DDBJ databases">
        <authorList>
            <person name="Zeng H."/>
            <person name="Chan Y.K."/>
            <person name="Watt R.M."/>
        </authorList>
    </citation>
    <scope>NUCLEOTIDE SEQUENCE</scope>
    <source>
        <strain evidence="5">ATCC 700773</strain>
    </source>
</reference>
<dbReference type="InterPro" id="IPR011330">
    <property type="entry name" value="Glyco_hydro/deAcase_b/a-brl"/>
</dbReference>
<organism evidence="5 6">
    <name type="scientific">Treponema parvum</name>
    <dbReference type="NCBI Taxonomy" id="138851"/>
    <lineage>
        <taxon>Bacteria</taxon>
        <taxon>Pseudomonadati</taxon>
        <taxon>Spirochaetota</taxon>
        <taxon>Spirochaetia</taxon>
        <taxon>Spirochaetales</taxon>
        <taxon>Treponemataceae</taxon>
        <taxon>Treponema</taxon>
    </lineage>
</organism>